<dbReference type="RefSeq" id="WP_103914147.1">
    <property type="nucleotide sequence ID" value="NZ_FNUS01000005.1"/>
</dbReference>
<dbReference type="Proteomes" id="UP000236738">
    <property type="component" value="Unassembled WGS sequence"/>
</dbReference>
<dbReference type="PANTHER" id="PTHR33639">
    <property type="entry name" value="THIOL-DISULFIDE OXIDOREDUCTASE DCC"/>
    <property type="match status" value="1"/>
</dbReference>
<feature type="transmembrane region" description="Helical" evidence="1">
    <location>
        <begin position="7"/>
        <end position="26"/>
    </location>
</feature>
<name>A0A1H5ZZ98_9FLAO</name>
<keyword evidence="1" id="KW-0812">Transmembrane</keyword>
<keyword evidence="1" id="KW-1133">Transmembrane helix</keyword>
<evidence type="ECO:0000313" key="2">
    <source>
        <dbReference type="EMBL" id="SEG41828.1"/>
    </source>
</evidence>
<dbReference type="EMBL" id="FNUS01000005">
    <property type="protein sequence ID" value="SEG41828.1"/>
    <property type="molecule type" value="Genomic_DNA"/>
</dbReference>
<evidence type="ECO:0000256" key="1">
    <source>
        <dbReference type="SAM" id="Phobius"/>
    </source>
</evidence>
<evidence type="ECO:0000313" key="3">
    <source>
        <dbReference type="Proteomes" id="UP000236738"/>
    </source>
</evidence>
<dbReference type="PANTHER" id="PTHR33639:SF2">
    <property type="entry name" value="DUF393 DOMAIN-CONTAINING PROTEIN"/>
    <property type="match status" value="1"/>
</dbReference>
<feature type="transmembrane region" description="Helical" evidence="1">
    <location>
        <begin position="76"/>
        <end position="94"/>
    </location>
</feature>
<sequence length="135" mass="15755">MKDSGKYYVLYDGECGFCNFWVAWILKNDKNDLFLFSALQSEFGQNFLTERGLENKTFDTLYLYAPQHFYLSKSSAVLKIASLLGGVFSLFSFFKIIPRFFRDKVYDLISTNRQKIASAKCYLPTAQERKKFIDN</sequence>
<dbReference type="GO" id="GO:0015035">
    <property type="term" value="F:protein-disulfide reductase activity"/>
    <property type="evidence" value="ECO:0007669"/>
    <property type="project" value="InterPro"/>
</dbReference>
<organism evidence="2 3">
    <name type="scientific">Halpernia humi</name>
    <dbReference type="NCBI Taxonomy" id="493375"/>
    <lineage>
        <taxon>Bacteria</taxon>
        <taxon>Pseudomonadati</taxon>
        <taxon>Bacteroidota</taxon>
        <taxon>Flavobacteriia</taxon>
        <taxon>Flavobacteriales</taxon>
        <taxon>Weeksellaceae</taxon>
        <taxon>Chryseobacterium group</taxon>
        <taxon>Halpernia</taxon>
    </lineage>
</organism>
<dbReference type="AlphaFoldDB" id="A0A1H5ZZ98"/>
<accession>A0A1H5ZZ98</accession>
<proteinExistence type="predicted"/>
<dbReference type="InterPro" id="IPR052927">
    <property type="entry name" value="DCC_oxidoreductase"/>
</dbReference>
<dbReference type="OrthoDB" id="9785438at2"/>
<dbReference type="InterPro" id="IPR007263">
    <property type="entry name" value="DCC1-like"/>
</dbReference>
<protein>
    <submittedName>
        <fullName evidence="2">Predicted thiol-disulfide oxidoreductase YuxK, DCC family</fullName>
    </submittedName>
</protein>
<keyword evidence="1" id="KW-0472">Membrane</keyword>
<dbReference type="Pfam" id="PF04134">
    <property type="entry name" value="DCC1-like"/>
    <property type="match status" value="1"/>
</dbReference>
<keyword evidence="3" id="KW-1185">Reference proteome</keyword>
<reference evidence="3" key="1">
    <citation type="submission" date="2016-10" db="EMBL/GenBank/DDBJ databases">
        <authorList>
            <person name="Varghese N."/>
            <person name="Submissions S."/>
        </authorList>
    </citation>
    <scope>NUCLEOTIDE SEQUENCE [LARGE SCALE GENOMIC DNA]</scope>
    <source>
        <strain evidence="3">DSM 21580</strain>
    </source>
</reference>
<gene>
    <name evidence="2" type="ORF">SAMN05421847_2284</name>
</gene>